<organism evidence="2 3">
    <name type="scientific">Candida maltosa (strain Xu316)</name>
    <name type="common">Yeast</name>
    <dbReference type="NCBI Taxonomy" id="1245528"/>
    <lineage>
        <taxon>Eukaryota</taxon>
        <taxon>Fungi</taxon>
        <taxon>Dikarya</taxon>
        <taxon>Ascomycota</taxon>
        <taxon>Saccharomycotina</taxon>
        <taxon>Pichiomycetes</taxon>
        <taxon>Debaryomycetaceae</taxon>
        <taxon>Candida/Lodderomyces clade</taxon>
        <taxon>Candida</taxon>
    </lineage>
</organism>
<protein>
    <submittedName>
        <fullName evidence="2">Integumentary mucin B.1</fullName>
    </submittedName>
</protein>
<evidence type="ECO:0000313" key="3">
    <source>
        <dbReference type="Proteomes" id="UP000011777"/>
    </source>
</evidence>
<dbReference type="Proteomes" id="UP000011777">
    <property type="component" value="Unassembled WGS sequence"/>
</dbReference>
<keyword evidence="3" id="KW-1185">Reference proteome</keyword>
<name>M3JXF3_CANMX</name>
<comment type="caution">
    <text evidence="2">The sequence shown here is derived from an EMBL/GenBank/DDBJ whole genome shotgun (WGS) entry which is preliminary data.</text>
</comment>
<evidence type="ECO:0000313" key="2">
    <source>
        <dbReference type="EMBL" id="EMG47605.1"/>
    </source>
</evidence>
<dbReference type="OrthoDB" id="4388755at2759"/>
<reference evidence="2 3" key="1">
    <citation type="submission" date="2013-02" db="EMBL/GenBank/DDBJ databases">
        <title>Genome sequence of Candida maltosa Xu316, a potential industrial strain for xylitol and ethanol production.</title>
        <authorList>
            <person name="Yu J."/>
            <person name="Wang Q."/>
            <person name="Geng X."/>
            <person name="Bao W."/>
            <person name="He P."/>
            <person name="Cai J."/>
        </authorList>
    </citation>
    <scope>NUCLEOTIDE SEQUENCE [LARGE SCALE GENOMIC DNA]</scope>
    <source>
        <strain evidence="3">Xu316</strain>
    </source>
</reference>
<dbReference type="HOGENOM" id="CLU_143905_0_0_1"/>
<feature type="compositionally biased region" description="Low complexity" evidence="1">
    <location>
        <begin position="79"/>
        <end position="99"/>
    </location>
</feature>
<feature type="region of interest" description="Disordered" evidence="1">
    <location>
        <begin position="79"/>
        <end position="100"/>
    </location>
</feature>
<feature type="non-terminal residue" evidence="2">
    <location>
        <position position="1"/>
    </location>
</feature>
<dbReference type="AlphaFoldDB" id="M3JXF3"/>
<evidence type="ECO:0000256" key="1">
    <source>
        <dbReference type="SAM" id="MobiDB-lite"/>
    </source>
</evidence>
<gene>
    <name evidence="2" type="ORF">G210_1987</name>
</gene>
<accession>M3JXF3</accession>
<dbReference type="EMBL" id="AOGT01001476">
    <property type="protein sequence ID" value="EMG47605.1"/>
    <property type="molecule type" value="Genomic_DNA"/>
</dbReference>
<proteinExistence type="predicted"/>
<sequence>GGETTIVSTKPAEATTVVTKAGQEVGETTIVSTIPAQTTTIVGTNAAGSETTIVSTIPAEVSTIVTKPGQEGAATTVAAGEQPAAAGTAPAAGETVAAESNQPEVAQAESTLVSVTTGQPGATATPAITANVNSSSFVKVNMIALIMSALVMFI</sequence>